<feature type="region of interest" description="Disordered" evidence="1">
    <location>
        <begin position="1"/>
        <end position="20"/>
    </location>
</feature>
<evidence type="ECO:0000313" key="3">
    <source>
        <dbReference type="EMBL" id="MST35192.1"/>
    </source>
</evidence>
<evidence type="ECO:0000256" key="1">
    <source>
        <dbReference type="SAM" id="MobiDB-lite"/>
    </source>
</evidence>
<keyword evidence="4" id="KW-1185">Reference proteome</keyword>
<dbReference type="PANTHER" id="PTHR11895">
    <property type="entry name" value="TRANSAMIDASE"/>
    <property type="match status" value="1"/>
</dbReference>
<dbReference type="Pfam" id="PF01425">
    <property type="entry name" value="Amidase"/>
    <property type="match status" value="1"/>
</dbReference>
<feature type="region of interest" description="Disordered" evidence="1">
    <location>
        <begin position="65"/>
        <end position="103"/>
    </location>
</feature>
<dbReference type="PANTHER" id="PTHR11895:SF76">
    <property type="entry name" value="INDOLEACETAMIDE HYDROLASE"/>
    <property type="match status" value="1"/>
</dbReference>
<feature type="non-terminal residue" evidence="3">
    <location>
        <position position="103"/>
    </location>
</feature>
<organism evidence="3 4">
    <name type="scientific">Acidiferrimicrobium australe</name>
    <dbReference type="NCBI Taxonomy" id="2664430"/>
    <lineage>
        <taxon>Bacteria</taxon>
        <taxon>Bacillati</taxon>
        <taxon>Actinomycetota</taxon>
        <taxon>Acidimicrobiia</taxon>
        <taxon>Acidimicrobiales</taxon>
        <taxon>Acidimicrobiaceae</taxon>
        <taxon>Acidiferrimicrobium</taxon>
    </lineage>
</organism>
<name>A0ABW9QZA4_9ACTN</name>
<gene>
    <name evidence="3" type="ORF">GHK86_20970</name>
</gene>
<dbReference type="EMBL" id="WJHE01001505">
    <property type="protein sequence ID" value="MST35192.1"/>
    <property type="molecule type" value="Genomic_DNA"/>
</dbReference>
<evidence type="ECO:0000259" key="2">
    <source>
        <dbReference type="Pfam" id="PF01425"/>
    </source>
</evidence>
<protein>
    <submittedName>
        <fullName evidence="3">Amidase</fullName>
    </submittedName>
</protein>
<dbReference type="InterPro" id="IPR036928">
    <property type="entry name" value="AS_sf"/>
</dbReference>
<dbReference type="SUPFAM" id="SSF75304">
    <property type="entry name" value="Amidase signature (AS) enzymes"/>
    <property type="match status" value="1"/>
</dbReference>
<accession>A0ABW9QZA4</accession>
<dbReference type="Gene3D" id="3.90.1300.10">
    <property type="entry name" value="Amidase signature (AS) domain"/>
    <property type="match status" value="1"/>
</dbReference>
<dbReference type="InterPro" id="IPR000120">
    <property type="entry name" value="Amidase"/>
</dbReference>
<feature type="non-terminal residue" evidence="3">
    <location>
        <position position="1"/>
    </location>
</feature>
<evidence type="ECO:0000313" key="4">
    <source>
        <dbReference type="Proteomes" id="UP000437736"/>
    </source>
</evidence>
<reference evidence="3 4" key="1">
    <citation type="submission" date="2019-11" db="EMBL/GenBank/DDBJ databases">
        <title>Acidiferrimicrobium australis gen. nov., sp. nov., an acidophilic and obligately heterotrophic, member of the Actinobacteria that catalyses dissimilatory oxido- reduction of iron isolated from metal-rich acidic water in Chile.</title>
        <authorList>
            <person name="Gonzalez D."/>
            <person name="Huber K."/>
            <person name="Hedrich S."/>
            <person name="Rojas-Villalobos C."/>
            <person name="Quatrini R."/>
            <person name="Dinamarca M.A."/>
            <person name="Schwarz A."/>
            <person name="Canales C."/>
            <person name="Nancucheo I."/>
        </authorList>
    </citation>
    <scope>NUCLEOTIDE SEQUENCE [LARGE SCALE GENOMIC DNA]</scope>
    <source>
        <strain evidence="3 4">USS-CCA1</strain>
    </source>
</reference>
<proteinExistence type="predicted"/>
<dbReference type="InterPro" id="IPR023631">
    <property type="entry name" value="Amidase_dom"/>
</dbReference>
<sequence>ADDHLAGPGGTPLGPLHGLPVVHKDLQDTAGVRTTYGSPLYAAHVPAASSPLVVRVAAAGAISLGKSNTPEFGAGSHTYNPVFGPTRNPWDPTRSAGGSSGGA</sequence>
<feature type="domain" description="Amidase" evidence="2">
    <location>
        <begin position="4"/>
        <end position="102"/>
    </location>
</feature>
<dbReference type="Proteomes" id="UP000437736">
    <property type="component" value="Unassembled WGS sequence"/>
</dbReference>
<comment type="caution">
    <text evidence="3">The sequence shown here is derived from an EMBL/GenBank/DDBJ whole genome shotgun (WGS) entry which is preliminary data.</text>
</comment>